<organism evidence="1">
    <name type="scientific">Arion vulgaris</name>
    <dbReference type="NCBI Taxonomy" id="1028688"/>
    <lineage>
        <taxon>Eukaryota</taxon>
        <taxon>Metazoa</taxon>
        <taxon>Spiralia</taxon>
        <taxon>Lophotrochozoa</taxon>
        <taxon>Mollusca</taxon>
        <taxon>Gastropoda</taxon>
        <taxon>Heterobranchia</taxon>
        <taxon>Euthyneura</taxon>
        <taxon>Panpulmonata</taxon>
        <taxon>Eupulmonata</taxon>
        <taxon>Stylommatophora</taxon>
        <taxon>Helicina</taxon>
        <taxon>Arionoidea</taxon>
        <taxon>Arionidae</taxon>
        <taxon>Arion</taxon>
    </lineage>
</organism>
<evidence type="ECO:0000313" key="1">
    <source>
        <dbReference type="EMBL" id="CEK66466.1"/>
    </source>
</evidence>
<sequence>MSGTEQEYTLHCLAQSRARVHPPLSGTEQSKKMPFTVWHRAGHEYTLPCLAQSRTRIPSGTLSREENCNNKILLTSRTTTILNNKQQ</sequence>
<dbReference type="EMBL" id="HACG01019601">
    <property type="protein sequence ID" value="CEK66466.1"/>
    <property type="molecule type" value="Transcribed_RNA"/>
</dbReference>
<accession>A0A0B6ZF74</accession>
<protein>
    <submittedName>
        <fullName evidence="1">Uncharacterized protein</fullName>
    </submittedName>
</protein>
<reference evidence="1" key="1">
    <citation type="submission" date="2014-12" db="EMBL/GenBank/DDBJ databases">
        <title>Insight into the proteome of Arion vulgaris.</title>
        <authorList>
            <person name="Aradska J."/>
            <person name="Bulat T."/>
            <person name="Smidak R."/>
            <person name="Sarate P."/>
            <person name="Gangsoo J."/>
            <person name="Sialana F."/>
            <person name="Bilban M."/>
            <person name="Lubec G."/>
        </authorList>
    </citation>
    <scope>NUCLEOTIDE SEQUENCE</scope>
    <source>
        <tissue evidence="1">Skin</tissue>
    </source>
</reference>
<gene>
    <name evidence="1" type="primary">ORF58905</name>
</gene>
<proteinExistence type="predicted"/>
<dbReference type="AlphaFoldDB" id="A0A0B6ZF74"/>
<name>A0A0B6ZF74_9EUPU</name>